<accession>A0ABW4XJK1</accession>
<comment type="similarity">
    <text evidence="6">Belongs to the Mrp/NBP35 ATP-binding proteins family.</text>
</comment>
<gene>
    <name evidence="7" type="primary">apbC</name>
    <name evidence="7" type="ORF">ACFSJ3_06970</name>
</gene>
<dbReference type="PANTHER" id="PTHR42961">
    <property type="entry name" value="IRON-SULFUR PROTEIN NUBPL"/>
    <property type="match status" value="1"/>
</dbReference>
<dbReference type="PANTHER" id="PTHR42961:SF2">
    <property type="entry name" value="IRON-SULFUR PROTEIN NUBPL"/>
    <property type="match status" value="1"/>
</dbReference>
<dbReference type="Pfam" id="PF10609">
    <property type="entry name" value="ParA"/>
    <property type="match status" value="1"/>
</dbReference>
<dbReference type="HAMAP" id="MF_02040">
    <property type="entry name" value="Mrp_NBP35"/>
    <property type="match status" value="1"/>
</dbReference>
<keyword evidence="2 6" id="KW-0547">Nucleotide-binding</keyword>
<dbReference type="InterPro" id="IPR000808">
    <property type="entry name" value="Mrp-like_CS"/>
</dbReference>
<dbReference type="InterPro" id="IPR033756">
    <property type="entry name" value="YlxH/NBP35"/>
</dbReference>
<proteinExistence type="inferred from homology"/>
<keyword evidence="4 6" id="KW-0408">Iron</keyword>
<comment type="subunit">
    <text evidence="6">Homodimer.</text>
</comment>
<keyword evidence="1 6" id="KW-0479">Metal-binding</keyword>
<dbReference type="SUPFAM" id="SSF52540">
    <property type="entry name" value="P-loop containing nucleoside triphosphate hydrolases"/>
    <property type="match status" value="1"/>
</dbReference>
<evidence type="ECO:0000256" key="2">
    <source>
        <dbReference type="ARBA" id="ARBA00022741"/>
    </source>
</evidence>
<evidence type="ECO:0000256" key="5">
    <source>
        <dbReference type="ARBA" id="ARBA00023014"/>
    </source>
</evidence>
<organism evidence="7 8">
    <name type="scientific">Corallincola platygyrae</name>
    <dbReference type="NCBI Taxonomy" id="1193278"/>
    <lineage>
        <taxon>Bacteria</taxon>
        <taxon>Pseudomonadati</taxon>
        <taxon>Pseudomonadota</taxon>
        <taxon>Gammaproteobacteria</taxon>
        <taxon>Alteromonadales</taxon>
        <taxon>Psychromonadaceae</taxon>
        <taxon>Corallincola</taxon>
    </lineage>
</organism>
<keyword evidence="8" id="KW-1185">Reference proteome</keyword>
<evidence type="ECO:0000313" key="8">
    <source>
        <dbReference type="Proteomes" id="UP001597380"/>
    </source>
</evidence>
<keyword evidence="5 6" id="KW-0411">Iron-sulfur</keyword>
<evidence type="ECO:0000256" key="3">
    <source>
        <dbReference type="ARBA" id="ARBA00022840"/>
    </source>
</evidence>
<name>A0ABW4XJK1_9GAMM</name>
<dbReference type="NCBIfam" id="NF008669">
    <property type="entry name" value="PRK11670.1"/>
    <property type="match status" value="1"/>
</dbReference>
<dbReference type="InterPro" id="IPR027417">
    <property type="entry name" value="P-loop_NTPase"/>
</dbReference>
<comment type="caution">
    <text evidence="7">The sequence shown here is derived from an EMBL/GenBank/DDBJ whole genome shotgun (WGS) entry which is preliminary data.</text>
</comment>
<evidence type="ECO:0000256" key="1">
    <source>
        <dbReference type="ARBA" id="ARBA00022723"/>
    </source>
</evidence>
<reference evidence="8" key="1">
    <citation type="journal article" date="2019" name="Int. J. Syst. Evol. Microbiol.">
        <title>The Global Catalogue of Microorganisms (GCM) 10K type strain sequencing project: providing services to taxonomists for standard genome sequencing and annotation.</title>
        <authorList>
            <consortium name="The Broad Institute Genomics Platform"/>
            <consortium name="The Broad Institute Genome Sequencing Center for Infectious Disease"/>
            <person name="Wu L."/>
            <person name="Ma J."/>
        </authorList>
    </citation>
    <scope>NUCLEOTIDE SEQUENCE [LARGE SCALE GENOMIC DNA]</scope>
    <source>
        <strain evidence="8">CGMCC 1.10992</strain>
    </source>
</reference>
<sequence>MSISPELLSSLSTIEEPATGRALGELGASFTLQSGVLTAYLGCFNRDWQGPLTEQIQQAGNLLGIAIDRVEIESSAPKYVESESNGLANVSAIIAVASGKGGVGKSATAANLALALAFDGARVGLVDADIYGPSVPIMLGAEGKTPASDDGKKMNPVQAHGIYCNSLGFIIDSDKAAVWRGPMASGALQQLLNDTIWPELDYLVVDMPPGTGDIQLTLAQKVPVSTALVVTTPQNLALSDARRGVDMFNQVSIPVCGVVENMSYYTCDACGHQNAIFGESGGDALAAETGVPVLGRLPLDPNIRADADAGNPTVIKSPDSDVANRYIAIARKVSAFLWSRFQASQSAVPIIEIE</sequence>
<dbReference type="PROSITE" id="PS01215">
    <property type="entry name" value="MRP"/>
    <property type="match status" value="1"/>
</dbReference>
<dbReference type="Proteomes" id="UP001597380">
    <property type="component" value="Unassembled WGS sequence"/>
</dbReference>
<dbReference type="InterPro" id="IPR019591">
    <property type="entry name" value="Mrp/NBP35_ATP-bd"/>
</dbReference>
<dbReference type="RefSeq" id="WP_345340209.1">
    <property type="nucleotide sequence ID" value="NZ_BAABLI010000014.1"/>
</dbReference>
<feature type="binding site" evidence="6">
    <location>
        <begin position="99"/>
        <end position="106"/>
    </location>
    <ligand>
        <name>ATP</name>
        <dbReference type="ChEBI" id="CHEBI:30616"/>
    </ligand>
</feature>
<dbReference type="EMBL" id="JBHUHT010000009">
    <property type="protein sequence ID" value="MFD2095721.1"/>
    <property type="molecule type" value="Genomic_DNA"/>
</dbReference>
<protein>
    <recommendedName>
        <fullName evidence="6">Iron-sulfur cluster carrier protein</fullName>
    </recommendedName>
</protein>
<dbReference type="CDD" id="cd02037">
    <property type="entry name" value="Mrp_NBP35"/>
    <property type="match status" value="1"/>
</dbReference>
<evidence type="ECO:0000256" key="4">
    <source>
        <dbReference type="ARBA" id="ARBA00023004"/>
    </source>
</evidence>
<dbReference type="Gene3D" id="3.40.50.300">
    <property type="entry name" value="P-loop containing nucleotide triphosphate hydrolases"/>
    <property type="match status" value="1"/>
</dbReference>
<comment type="function">
    <text evidence="6">Binds and transfers iron-sulfur (Fe-S) clusters to target apoproteins. Can hydrolyze ATP.</text>
</comment>
<evidence type="ECO:0000313" key="7">
    <source>
        <dbReference type="EMBL" id="MFD2095721.1"/>
    </source>
</evidence>
<keyword evidence="6" id="KW-0378">Hydrolase</keyword>
<dbReference type="InterPro" id="IPR044304">
    <property type="entry name" value="NUBPL-like"/>
</dbReference>
<evidence type="ECO:0000256" key="6">
    <source>
        <dbReference type="HAMAP-Rule" id="MF_02040"/>
    </source>
</evidence>
<keyword evidence="3 6" id="KW-0067">ATP-binding</keyword>